<gene>
    <name evidence="4" type="primary">Acey_s0243.g3499</name>
    <name evidence="4" type="synonym">Acey-Y48A5A.1</name>
    <name evidence="4" type="ORF">Y032_0243g3499</name>
</gene>
<dbReference type="GO" id="GO:0051082">
    <property type="term" value="F:unfolded protein binding"/>
    <property type="evidence" value="ECO:0007669"/>
    <property type="project" value="TreeGrafter"/>
</dbReference>
<dbReference type="AlphaFoldDB" id="A0A016SEG1"/>
<dbReference type="InterPro" id="IPR039742">
    <property type="entry name" value="Shq1"/>
</dbReference>
<evidence type="ECO:0000259" key="3">
    <source>
        <dbReference type="PROSITE" id="PS51203"/>
    </source>
</evidence>
<dbReference type="PROSITE" id="PS51203">
    <property type="entry name" value="CS"/>
    <property type="match status" value="1"/>
</dbReference>
<dbReference type="Pfam" id="PF21413">
    <property type="entry name" value="SHQ1-like_CS"/>
    <property type="match status" value="1"/>
</dbReference>
<dbReference type="Proteomes" id="UP000024635">
    <property type="component" value="Unassembled WGS sequence"/>
</dbReference>
<dbReference type="STRING" id="53326.A0A016SEG1"/>
<dbReference type="InterPro" id="IPR048696">
    <property type="entry name" value="SHQ1-like_CS"/>
</dbReference>
<name>A0A016SEG1_9BILA</name>
<keyword evidence="5" id="KW-1185">Reference proteome</keyword>
<evidence type="ECO:0000256" key="2">
    <source>
        <dbReference type="ARBA" id="ARBA00013750"/>
    </source>
</evidence>
<dbReference type="Pfam" id="PF04925">
    <property type="entry name" value="SHQ1"/>
    <property type="match status" value="1"/>
</dbReference>
<proteinExistence type="inferred from homology"/>
<dbReference type="InterPro" id="IPR008978">
    <property type="entry name" value="HSP20-like_chaperone"/>
</dbReference>
<comment type="similarity">
    <text evidence="1">Belongs to the SHQ1 family.</text>
</comment>
<dbReference type="GO" id="GO:0005737">
    <property type="term" value="C:cytoplasm"/>
    <property type="evidence" value="ECO:0007669"/>
    <property type="project" value="TreeGrafter"/>
</dbReference>
<dbReference type="GO" id="GO:0005654">
    <property type="term" value="C:nucleoplasm"/>
    <property type="evidence" value="ECO:0007669"/>
    <property type="project" value="TreeGrafter"/>
</dbReference>
<evidence type="ECO:0000313" key="4">
    <source>
        <dbReference type="EMBL" id="EYB88684.1"/>
    </source>
</evidence>
<evidence type="ECO:0000256" key="1">
    <source>
        <dbReference type="ARBA" id="ARBA00005607"/>
    </source>
</evidence>
<evidence type="ECO:0000313" key="5">
    <source>
        <dbReference type="Proteomes" id="UP000024635"/>
    </source>
</evidence>
<dbReference type="PANTHER" id="PTHR12967:SF0">
    <property type="entry name" value="PROTEIN SHQ1 HOMOLOG"/>
    <property type="match status" value="1"/>
</dbReference>
<feature type="domain" description="CS" evidence="3">
    <location>
        <begin position="1"/>
        <end position="89"/>
    </location>
</feature>
<accession>A0A016SEG1</accession>
<dbReference type="GO" id="GO:0000493">
    <property type="term" value="P:box H/ACA snoRNP assembly"/>
    <property type="evidence" value="ECO:0007669"/>
    <property type="project" value="InterPro"/>
</dbReference>
<dbReference type="InterPro" id="IPR007009">
    <property type="entry name" value="Shq1_C"/>
</dbReference>
<comment type="caution">
    <text evidence="4">The sequence shown here is derived from an EMBL/GenBank/DDBJ whole genome shotgun (WGS) entry which is preliminary data.</text>
</comment>
<dbReference type="PANTHER" id="PTHR12967">
    <property type="entry name" value="PROTEIN SHQ1 HOMOLOG"/>
    <property type="match status" value="1"/>
</dbReference>
<dbReference type="OrthoDB" id="73639at2759"/>
<reference evidence="5" key="1">
    <citation type="journal article" date="2015" name="Nat. Genet.">
        <title>The genome and transcriptome of the zoonotic hookworm Ancylostoma ceylanicum identify infection-specific gene families.</title>
        <authorList>
            <person name="Schwarz E.M."/>
            <person name="Hu Y."/>
            <person name="Antoshechkin I."/>
            <person name="Miller M.M."/>
            <person name="Sternberg P.W."/>
            <person name="Aroian R.V."/>
        </authorList>
    </citation>
    <scope>NUCLEOTIDE SEQUENCE</scope>
    <source>
        <strain evidence="5">HY135</strain>
    </source>
</reference>
<sequence>MITPSFSIAQNDKLLIFTIRAPYAKIADTEIEYADDIFMFSAPPYYLRVHLPREVMDDNSGTANYDSTLGEFTVRVPKKNHGENFPGLDMITELLNPQRKILAQQLVEEIVDDPDEDVDDDNEYYAKQEITDVSAGCSENSTDSYGYGFAWKRKGILGQLSNEIGKLVELPAPEHSLIQERSKKCAEKDAKSFDPERYLLDFLDPEDSLRHAIESEFGLQLDVDAEDRQRLKDFPKKKLPRLSQEEQRLVALSLIDIVFAFAYDSRINDWEMCCETGWNIVKLAPSLTFLCQWKTAGEAFAGAVRRSLCYPLYRNWDLSMKVVEDTKHIIRKGRSALLHVLSKVHGVLISSGEFRYLYNDLFITDYCLWIQYVDDAVLKTLQKEVADVEMRKSDVGLDLEDLELEGQMAALKVKEPQQLDSDDEPE</sequence>
<dbReference type="InterPro" id="IPR007052">
    <property type="entry name" value="CS_dom"/>
</dbReference>
<dbReference type="EMBL" id="JARK01001579">
    <property type="protein sequence ID" value="EYB88684.1"/>
    <property type="molecule type" value="Genomic_DNA"/>
</dbReference>
<protein>
    <recommendedName>
        <fullName evidence="2">Protein SHQ1 homolog</fullName>
    </recommendedName>
</protein>
<organism evidence="4 5">
    <name type="scientific">Ancylostoma ceylanicum</name>
    <dbReference type="NCBI Taxonomy" id="53326"/>
    <lineage>
        <taxon>Eukaryota</taxon>
        <taxon>Metazoa</taxon>
        <taxon>Ecdysozoa</taxon>
        <taxon>Nematoda</taxon>
        <taxon>Chromadorea</taxon>
        <taxon>Rhabditida</taxon>
        <taxon>Rhabditina</taxon>
        <taxon>Rhabditomorpha</taxon>
        <taxon>Strongyloidea</taxon>
        <taxon>Ancylostomatidae</taxon>
        <taxon>Ancylostomatinae</taxon>
        <taxon>Ancylostoma</taxon>
    </lineage>
</organism>
<dbReference type="SUPFAM" id="SSF49764">
    <property type="entry name" value="HSP20-like chaperones"/>
    <property type="match status" value="1"/>
</dbReference>
<dbReference type="Gene3D" id="2.60.40.790">
    <property type="match status" value="1"/>
</dbReference>